<dbReference type="CDD" id="cd06225">
    <property type="entry name" value="HAMP"/>
    <property type="match status" value="1"/>
</dbReference>
<evidence type="ECO:0000256" key="8">
    <source>
        <dbReference type="SAM" id="Phobius"/>
    </source>
</evidence>
<evidence type="ECO:0000256" key="1">
    <source>
        <dbReference type="ARBA" id="ARBA00004141"/>
    </source>
</evidence>
<evidence type="ECO:0000313" key="12">
    <source>
        <dbReference type="Proteomes" id="UP001165395"/>
    </source>
</evidence>
<evidence type="ECO:0000259" key="9">
    <source>
        <dbReference type="PROSITE" id="PS50111"/>
    </source>
</evidence>
<dbReference type="Pfam" id="PF00015">
    <property type="entry name" value="MCPsignal"/>
    <property type="match status" value="1"/>
</dbReference>
<feature type="domain" description="Methyl-accepting transducer" evidence="9">
    <location>
        <begin position="266"/>
        <end position="502"/>
    </location>
</feature>
<feature type="transmembrane region" description="Helical" evidence="8">
    <location>
        <begin position="12"/>
        <end position="35"/>
    </location>
</feature>
<feature type="transmembrane region" description="Helical" evidence="8">
    <location>
        <begin position="185"/>
        <end position="203"/>
    </location>
</feature>
<proteinExistence type="inferred from homology"/>
<keyword evidence="4 8" id="KW-0472">Membrane</keyword>
<keyword evidence="2 8" id="KW-0812">Transmembrane</keyword>
<keyword evidence="3 8" id="KW-1133">Transmembrane helix</keyword>
<dbReference type="SMART" id="SM00283">
    <property type="entry name" value="MA"/>
    <property type="match status" value="1"/>
</dbReference>
<keyword evidence="5 7" id="KW-0807">Transducer</keyword>
<protein>
    <submittedName>
        <fullName evidence="11">Methyl-accepting chemotaxis protein</fullName>
    </submittedName>
</protein>
<name>A0ABS8D2V2_9NEIS</name>
<dbReference type="RefSeq" id="WP_227178348.1">
    <property type="nucleotide sequence ID" value="NZ_JAJBZT010000002.1"/>
</dbReference>
<dbReference type="Gene3D" id="1.10.287.950">
    <property type="entry name" value="Methyl-accepting chemotaxis protein"/>
    <property type="match status" value="1"/>
</dbReference>
<accession>A0ABS8D2V2</accession>
<evidence type="ECO:0000259" key="10">
    <source>
        <dbReference type="PROSITE" id="PS50885"/>
    </source>
</evidence>
<dbReference type="PROSITE" id="PS50111">
    <property type="entry name" value="CHEMOTAXIS_TRANSDUC_2"/>
    <property type="match status" value="1"/>
</dbReference>
<dbReference type="Proteomes" id="UP001165395">
    <property type="component" value="Unassembled WGS sequence"/>
</dbReference>
<sequence length="538" mass="57031">MATISIRHQLYGFALTGIIVAIGLGVAAQGGLSALKGDVGRLIDSQQVVQNQMQADMMHDAIRADIQAFQIANNDDAQIKAAKTDLADHINTLQTAFSANQKVNLSEKLAAQMKSTKSSLDNYTMLASKLSDSYVAHQAPTAEALAQFKAAFSKLEGDMESLSENIVKEAESIQTGANAFFKQTAIILGGLAIGGSIIFLLIATRVISNVSKPLAALRDTAQSVISSGNLTLRVNYNKQNEFGETIQAFNQLMTSLHGLVSQTQQAVSAIHQSSAHLNQTSQTVQQNSISQSDAAMSMAAGVEELSNSLTVVTGNNQDTQRFAQKAGQQSVEGSKIVNEAANSIDQLVASIRTTASNLTTLNDNARQIGEVVNIIKEIADQTNLLALNASIEAARAGEQGRGFAVVADEVRKLAERTTNSTQQIVEVISSIRTTVEKTTSEMSSNVSLVESAADIARTAGKAVGDIQSLTNEAEIRVTDISNALQEESTASMQLAITVEKVANLAQVTAEMIAGADREINELNQLAGSLQSSLSRYSA</sequence>
<evidence type="ECO:0000313" key="11">
    <source>
        <dbReference type="EMBL" id="MCB6182528.1"/>
    </source>
</evidence>
<evidence type="ECO:0000256" key="4">
    <source>
        <dbReference type="ARBA" id="ARBA00023136"/>
    </source>
</evidence>
<dbReference type="PROSITE" id="PS50885">
    <property type="entry name" value="HAMP"/>
    <property type="match status" value="1"/>
</dbReference>
<keyword evidence="12" id="KW-1185">Reference proteome</keyword>
<dbReference type="SMART" id="SM00304">
    <property type="entry name" value="HAMP"/>
    <property type="match status" value="1"/>
</dbReference>
<gene>
    <name evidence="11" type="ORF">LIN78_03060</name>
</gene>
<comment type="similarity">
    <text evidence="6">Belongs to the methyl-accepting chemotaxis (MCP) protein family.</text>
</comment>
<evidence type="ECO:0000256" key="3">
    <source>
        <dbReference type="ARBA" id="ARBA00022989"/>
    </source>
</evidence>
<organism evidence="11 12">
    <name type="scientific">Leeia speluncae</name>
    <dbReference type="NCBI Taxonomy" id="2884804"/>
    <lineage>
        <taxon>Bacteria</taxon>
        <taxon>Pseudomonadati</taxon>
        <taxon>Pseudomonadota</taxon>
        <taxon>Betaproteobacteria</taxon>
        <taxon>Neisseriales</taxon>
        <taxon>Leeiaceae</taxon>
        <taxon>Leeia</taxon>
    </lineage>
</organism>
<reference evidence="11" key="1">
    <citation type="submission" date="2021-10" db="EMBL/GenBank/DDBJ databases">
        <title>The complete genome sequence of Leeia sp. TBRC 13508.</title>
        <authorList>
            <person name="Charoenyingcharoen P."/>
            <person name="Yukphan P."/>
        </authorList>
    </citation>
    <scope>NUCLEOTIDE SEQUENCE</scope>
    <source>
        <strain evidence="11">TBRC 13508</strain>
    </source>
</reference>
<comment type="subcellular location">
    <subcellularLocation>
        <location evidence="1">Membrane</location>
        <topology evidence="1">Multi-pass membrane protein</topology>
    </subcellularLocation>
</comment>
<dbReference type="PANTHER" id="PTHR32089:SF119">
    <property type="entry name" value="METHYL-ACCEPTING CHEMOTAXIS PROTEIN CTPL"/>
    <property type="match status" value="1"/>
</dbReference>
<evidence type="ECO:0000256" key="7">
    <source>
        <dbReference type="PROSITE-ProRule" id="PRU00284"/>
    </source>
</evidence>
<evidence type="ECO:0000256" key="6">
    <source>
        <dbReference type="ARBA" id="ARBA00029447"/>
    </source>
</evidence>
<comment type="caution">
    <text evidence="11">The sequence shown here is derived from an EMBL/GenBank/DDBJ whole genome shotgun (WGS) entry which is preliminary data.</text>
</comment>
<dbReference type="EMBL" id="JAJBZT010000002">
    <property type="protein sequence ID" value="MCB6182528.1"/>
    <property type="molecule type" value="Genomic_DNA"/>
</dbReference>
<dbReference type="SUPFAM" id="SSF58104">
    <property type="entry name" value="Methyl-accepting chemotaxis protein (MCP) signaling domain"/>
    <property type="match status" value="1"/>
</dbReference>
<dbReference type="PANTHER" id="PTHR32089">
    <property type="entry name" value="METHYL-ACCEPTING CHEMOTAXIS PROTEIN MCPB"/>
    <property type="match status" value="1"/>
</dbReference>
<feature type="domain" description="HAMP" evidence="10">
    <location>
        <begin position="208"/>
        <end position="261"/>
    </location>
</feature>
<dbReference type="InterPro" id="IPR003660">
    <property type="entry name" value="HAMP_dom"/>
</dbReference>
<dbReference type="InterPro" id="IPR004089">
    <property type="entry name" value="MCPsignal_dom"/>
</dbReference>
<evidence type="ECO:0000256" key="2">
    <source>
        <dbReference type="ARBA" id="ARBA00022692"/>
    </source>
</evidence>
<evidence type="ECO:0000256" key="5">
    <source>
        <dbReference type="ARBA" id="ARBA00023224"/>
    </source>
</evidence>
<dbReference type="Pfam" id="PF00672">
    <property type="entry name" value="HAMP"/>
    <property type="match status" value="1"/>
</dbReference>